<feature type="compositionally biased region" description="Low complexity" evidence="2">
    <location>
        <begin position="193"/>
        <end position="202"/>
    </location>
</feature>
<evidence type="ECO:0000256" key="1">
    <source>
        <dbReference type="SAM" id="Coils"/>
    </source>
</evidence>
<keyword evidence="1" id="KW-0175">Coiled coil</keyword>
<dbReference type="EMBL" id="KL584850">
    <property type="protein sequence ID" value="KEQ59038.1"/>
    <property type="molecule type" value="Genomic_DNA"/>
</dbReference>
<evidence type="ECO:0000256" key="2">
    <source>
        <dbReference type="SAM" id="MobiDB-lite"/>
    </source>
</evidence>
<feature type="region of interest" description="Disordered" evidence="2">
    <location>
        <begin position="178"/>
        <end position="225"/>
    </location>
</feature>
<proteinExistence type="predicted"/>
<dbReference type="Proteomes" id="UP000030672">
    <property type="component" value="Unassembled WGS sequence"/>
</dbReference>
<feature type="coiled-coil region" evidence="1">
    <location>
        <begin position="317"/>
        <end position="373"/>
    </location>
</feature>
<protein>
    <submittedName>
        <fullName evidence="3">Uncharacterized protein</fullName>
    </submittedName>
</protein>
<organism evidence="3 4">
    <name type="scientific">Aureobasidium melanogenum (strain CBS 110374)</name>
    <name type="common">Aureobasidium pullulans var. melanogenum</name>
    <dbReference type="NCBI Taxonomy" id="1043003"/>
    <lineage>
        <taxon>Eukaryota</taxon>
        <taxon>Fungi</taxon>
        <taxon>Dikarya</taxon>
        <taxon>Ascomycota</taxon>
        <taxon>Pezizomycotina</taxon>
        <taxon>Dothideomycetes</taxon>
        <taxon>Dothideomycetidae</taxon>
        <taxon>Dothideales</taxon>
        <taxon>Saccotheciaceae</taxon>
        <taxon>Aureobasidium</taxon>
    </lineage>
</organism>
<accession>A0A074VF35</accession>
<dbReference type="AlphaFoldDB" id="A0A074VF35"/>
<reference evidence="3 4" key="1">
    <citation type="journal article" date="2014" name="BMC Genomics">
        <title>Genome sequencing of four Aureobasidium pullulans varieties: biotechnological potential, stress tolerance, and description of new species.</title>
        <authorList>
            <person name="Gostin Ar C."/>
            <person name="Ohm R.A."/>
            <person name="Kogej T."/>
            <person name="Sonjak S."/>
            <person name="Turk M."/>
            <person name="Zajc J."/>
            <person name="Zalar P."/>
            <person name="Grube M."/>
            <person name="Sun H."/>
            <person name="Han J."/>
            <person name="Sharma A."/>
            <person name="Chiniquy J."/>
            <person name="Ngan C.Y."/>
            <person name="Lipzen A."/>
            <person name="Barry K."/>
            <person name="Grigoriev I.V."/>
            <person name="Gunde-Cimerman N."/>
        </authorList>
    </citation>
    <scope>NUCLEOTIDE SEQUENCE [LARGE SCALE GENOMIC DNA]</scope>
    <source>
        <strain evidence="3 4">CBS 110374</strain>
    </source>
</reference>
<evidence type="ECO:0000313" key="4">
    <source>
        <dbReference type="Proteomes" id="UP000030672"/>
    </source>
</evidence>
<dbReference type="GeneID" id="63920369"/>
<evidence type="ECO:0000313" key="3">
    <source>
        <dbReference type="EMBL" id="KEQ59038.1"/>
    </source>
</evidence>
<keyword evidence="4" id="KW-1185">Reference proteome</keyword>
<dbReference type="RefSeq" id="XP_040876061.1">
    <property type="nucleotide sequence ID" value="XM_041026996.1"/>
</dbReference>
<name>A0A074VF35_AURM1</name>
<dbReference type="HOGENOM" id="CLU_033818_0_0_1"/>
<dbReference type="STRING" id="1043003.A0A074VF35"/>
<feature type="compositionally biased region" description="Polar residues" evidence="2">
    <location>
        <begin position="215"/>
        <end position="224"/>
    </location>
</feature>
<gene>
    <name evidence="3" type="ORF">M437DRAFT_78495</name>
</gene>
<sequence length="427" mass="48024">MVLEGSLFHCKLSTPARSIDAANEIRKTAVYLFLDASHVQSLEICDNEEEVIPSCVRSAFIKQGSSTTADELVSIRFVLKDHATFVAPDSLLQKRPSMIEDIEALWRICRLDTFKVYVSSKAVSTRHILALSNSLARGMKPTPEDVINSIYLKPVNSKIVTSLNDLWTLNRPENPPPYDLSTSLGAIDSDPTSQSDSRVISSSRKHGKRRIASPVSRQTPSKRQLLTEKAVPEPWELAFAALSAEFAILREQVQQLQRAPVVDAGTQTDSFVDHAPESCSVPDPHYSSPSQASTVENSIEDRLLMVEDSILEEQLRRALSDEKLENTEKQLALLDEKLENTDKQIRQELDLECSGLKTAVELLNSRHDELQQEFKEDIDTQKLDLQVKLEEFIDDRLENVEEAVKHDVRVAFENASYKVDVDLGWLE</sequence>